<feature type="transmembrane region" description="Helical" evidence="11">
    <location>
        <begin position="274"/>
        <end position="292"/>
    </location>
</feature>
<evidence type="ECO:0000256" key="8">
    <source>
        <dbReference type="ARBA" id="ARBA00023303"/>
    </source>
</evidence>
<dbReference type="PANTHER" id="PTHR31618">
    <property type="entry name" value="MECHANOSENSITIVE ION CHANNEL PROTEIN 5"/>
    <property type="match status" value="1"/>
</dbReference>
<feature type="transmembrane region" description="Helical" evidence="11">
    <location>
        <begin position="304"/>
        <end position="324"/>
    </location>
</feature>
<evidence type="ECO:0000256" key="7">
    <source>
        <dbReference type="ARBA" id="ARBA00023136"/>
    </source>
</evidence>
<dbReference type="InterPro" id="IPR016688">
    <property type="entry name" value="MscS-like_plants/fungi"/>
</dbReference>
<dbReference type="SUPFAM" id="SSF50182">
    <property type="entry name" value="Sm-like ribonucleoproteins"/>
    <property type="match status" value="1"/>
</dbReference>
<keyword evidence="7 9" id="KW-0472">Membrane</keyword>
<evidence type="ECO:0000313" key="14">
    <source>
        <dbReference type="RefSeq" id="XP_022769276.1"/>
    </source>
</evidence>
<feature type="compositionally biased region" description="Acidic residues" evidence="10">
    <location>
        <begin position="162"/>
        <end position="175"/>
    </location>
</feature>
<feature type="compositionally biased region" description="Polar residues" evidence="10">
    <location>
        <begin position="10"/>
        <end position="22"/>
    </location>
</feature>
<dbReference type="OrthoDB" id="544685at2759"/>
<dbReference type="GO" id="GO:0006820">
    <property type="term" value="P:monoatomic anion transport"/>
    <property type="evidence" value="ECO:0007669"/>
    <property type="project" value="TreeGrafter"/>
</dbReference>
<dbReference type="KEGG" id="dzi:111312859"/>
<feature type="region of interest" description="Disordered" evidence="10">
    <location>
        <begin position="151"/>
        <end position="175"/>
    </location>
</feature>
<feature type="region of interest" description="Disordered" evidence="10">
    <location>
        <begin position="40"/>
        <end position="88"/>
    </location>
</feature>
<keyword evidence="8" id="KW-0407">Ion channel</keyword>
<feature type="region of interest" description="Disordered" evidence="10">
    <location>
        <begin position="1"/>
        <end position="25"/>
    </location>
</feature>
<feature type="compositionally biased region" description="Acidic residues" evidence="10">
    <location>
        <begin position="370"/>
        <end position="380"/>
    </location>
</feature>
<dbReference type="Pfam" id="PF00924">
    <property type="entry name" value="MS_channel_2nd"/>
    <property type="match status" value="1"/>
</dbReference>
<protein>
    <recommendedName>
        <fullName evidence="9">Mechanosensitive ion channel protein</fullName>
    </recommendedName>
</protein>
<dbReference type="GO" id="GO:0005886">
    <property type="term" value="C:plasma membrane"/>
    <property type="evidence" value="ECO:0007669"/>
    <property type="project" value="UniProtKB-UniRule"/>
</dbReference>
<dbReference type="FunFam" id="2.30.30.60:FF:000003">
    <property type="entry name" value="Predicted mechanosensitive ion channel"/>
    <property type="match status" value="1"/>
</dbReference>
<dbReference type="Proteomes" id="UP000515121">
    <property type="component" value="Unplaced"/>
</dbReference>
<keyword evidence="3" id="KW-0813">Transport</keyword>
<feature type="transmembrane region" description="Helical" evidence="11">
    <location>
        <begin position="233"/>
        <end position="254"/>
    </location>
</feature>
<keyword evidence="5 11" id="KW-1133">Transmembrane helix</keyword>
<dbReference type="GO" id="GO:0050982">
    <property type="term" value="P:detection of mechanical stimulus"/>
    <property type="evidence" value="ECO:0007669"/>
    <property type="project" value="UniProtKB-ARBA"/>
</dbReference>
<evidence type="ECO:0000256" key="4">
    <source>
        <dbReference type="ARBA" id="ARBA00022692"/>
    </source>
</evidence>
<feature type="domain" description="Mechanosensitive ion channel MscS" evidence="12">
    <location>
        <begin position="628"/>
        <end position="684"/>
    </location>
</feature>
<evidence type="ECO:0000256" key="1">
    <source>
        <dbReference type="ARBA" id="ARBA00004141"/>
    </source>
</evidence>
<feature type="region of interest" description="Disordered" evidence="10">
    <location>
        <begin position="370"/>
        <end position="414"/>
    </location>
</feature>
<keyword evidence="4 11" id="KW-0812">Transmembrane</keyword>
<dbReference type="InterPro" id="IPR006685">
    <property type="entry name" value="MscS_channel_2nd"/>
</dbReference>
<evidence type="ECO:0000313" key="13">
    <source>
        <dbReference type="Proteomes" id="UP000515121"/>
    </source>
</evidence>
<keyword evidence="6" id="KW-0406">Ion transport</keyword>
<dbReference type="GO" id="GO:0008381">
    <property type="term" value="F:mechanosensitive monoatomic ion channel activity"/>
    <property type="evidence" value="ECO:0007669"/>
    <property type="project" value="TreeGrafter"/>
</dbReference>
<evidence type="ECO:0000256" key="6">
    <source>
        <dbReference type="ARBA" id="ARBA00023065"/>
    </source>
</evidence>
<name>A0A6P6AWV1_DURZI</name>
<feature type="transmembrane region" description="Helical" evidence="11">
    <location>
        <begin position="580"/>
        <end position="603"/>
    </location>
</feature>
<feature type="compositionally biased region" description="Polar residues" evidence="10">
    <location>
        <begin position="383"/>
        <end position="396"/>
    </location>
</feature>
<dbReference type="Gene3D" id="2.30.30.60">
    <property type="match status" value="1"/>
</dbReference>
<dbReference type="RefSeq" id="XP_022769276.1">
    <property type="nucleotide sequence ID" value="XM_022913541.1"/>
</dbReference>
<dbReference type="InterPro" id="IPR010920">
    <property type="entry name" value="LSM_dom_sf"/>
</dbReference>
<feature type="compositionally biased region" description="Low complexity" evidence="10">
    <location>
        <begin position="71"/>
        <end position="82"/>
    </location>
</feature>
<evidence type="ECO:0000256" key="5">
    <source>
        <dbReference type="ARBA" id="ARBA00022989"/>
    </source>
</evidence>
<dbReference type="PANTHER" id="PTHR31618:SF8">
    <property type="entry name" value="MECHANOSENSITIVE ION CHANNEL PROTEIN"/>
    <property type="match status" value="1"/>
</dbReference>
<gene>
    <name evidence="14" type="primary">LOC111312859</name>
</gene>
<evidence type="ECO:0000256" key="2">
    <source>
        <dbReference type="ARBA" id="ARBA00008017"/>
    </source>
</evidence>
<dbReference type="PIRSF" id="PIRSF017209">
    <property type="entry name" value="Memb_At2g17000_prd"/>
    <property type="match status" value="1"/>
</dbReference>
<feature type="transmembrane region" description="Helical" evidence="11">
    <location>
        <begin position="609"/>
        <end position="632"/>
    </location>
</feature>
<evidence type="ECO:0000256" key="9">
    <source>
        <dbReference type="PIRNR" id="PIRNR017209"/>
    </source>
</evidence>
<evidence type="ECO:0000259" key="12">
    <source>
        <dbReference type="Pfam" id="PF00924"/>
    </source>
</evidence>
<organism evidence="13 14">
    <name type="scientific">Durio zibethinus</name>
    <name type="common">Durian</name>
    <dbReference type="NCBI Taxonomy" id="66656"/>
    <lineage>
        <taxon>Eukaryota</taxon>
        <taxon>Viridiplantae</taxon>
        <taxon>Streptophyta</taxon>
        <taxon>Embryophyta</taxon>
        <taxon>Tracheophyta</taxon>
        <taxon>Spermatophyta</taxon>
        <taxon>Magnoliopsida</taxon>
        <taxon>eudicotyledons</taxon>
        <taxon>Gunneridae</taxon>
        <taxon>Pentapetalae</taxon>
        <taxon>rosids</taxon>
        <taxon>malvids</taxon>
        <taxon>Malvales</taxon>
        <taxon>Malvaceae</taxon>
        <taxon>Helicteroideae</taxon>
        <taxon>Durio</taxon>
    </lineage>
</organism>
<feature type="transmembrane region" description="Helical" evidence="11">
    <location>
        <begin position="194"/>
        <end position="213"/>
    </location>
</feature>
<accession>A0A6P6AWV1</accession>
<comment type="similarity">
    <text evidence="2 9">Belongs to the MscS (TC 1.A.23) family.</text>
</comment>
<comment type="subcellular location">
    <subcellularLocation>
        <location evidence="1">Membrane</location>
        <topology evidence="1">Multi-pass membrane protein</topology>
    </subcellularLocation>
</comment>
<evidence type="ECO:0000256" key="11">
    <source>
        <dbReference type="SAM" id="Phobius"/>
    </source>
</evidence>
<evidence type="ECO:0000256" key="10">
    <source>
        <dbReference type="SAM" id="MobiDB-lite"/>
    </source>
</evidence>
<dbReference type="GeneID" id="111312859"/>
<proteinExistence type="inferred from homology"/>
<sequence length="811" mass="93303">MEPVRKSLKSYCSNAKQQQNPEEQPLLFHSNDCQMAQSFHARKQREGEIVVNIDSNDAAGKENGNTSKFTGDSTSGKPSGSSKKSKVSFHEVLTEAVRQKSKDVSGQDQTRQRSFVSDGEQFLRCSSNDYIRQNSWRQLVNKTKSRLLDPLEDQYGRNDSMNSEEEFKENNHDEEDMEDIPDEYTMLKFSALTILQWLSLILIVAALVCSLSIPGIKRHTLWDLQLWKWEIMVLALICGRLVSGWAIRLVVIFIERNFLLRKRVLYFVYGLRKAVQNCLWLGLVLLVWNWIFDDKVQEETNSEVLPYVTKILVCFLVATLIWLVKTLLVKVLASSFHVNTFFDRIQEALFNQYVIEMLSGPPLFEINSKEEEEEKDDIPEVEQSPSAGSSTVNNLRATLPPRTEAKRGTRKQQKITVVENGPRFSRTMSKRKNEDIRLDHLRKLNHKNISAWNMRRMVNMVSHGQLATLDEQILNSDRDDESSVQIRSECQANEAAKKIFQNVAKPVYQCIYLTDIMRFMGRDEALKALHLFGAGSEEDGISKASLNNWLVNAFRDRKALALSLNDTKTAVDELHNMLDVVVAIIIVVIWLIILGIPVTHFLVFISSQLLLVVFIFGNTCKTVFEAIIFLFIMHPFDVGDRCEVDGVQMVVEEMNILTTVFLRFDGQKIVYPNSVLSTKPIGNFYRSPDMVETIEFCIHVSTPSEKIVIMKERITEYIESQEHHWHKNPLVVVTDVEDMNKLKFTVSSKHKMNYQNVPERLTRRGHLLEETIKIFKDLDIEYRLLPLDVNVRNMPTMVSHRLPSNWNTCAG</sequence>
<dbReference type="InterPro" id="IPR023408">
    <property type="entry name" value="MscS_beta-dom_sf"/>
</dbReference>
<reference evidence="14" key="1">
    <citation type="submission" date="2025-08" db="UniProtKB">
        <authorList>
            <consortium name="RefSeq"/>
        </authorList>
    </citation>
    <scope>IDENTIFICATION</scope>
    <source>
        <tissue evidence="14">Fruit stalk</tissue>
    </source>
</reference>
<dbReference type="AlphaFoldDB" id="A0A6P6AWV1"/>
<evidence type="ECO:0000256" key="3">
    <source>
        <dbReference type="ARBA" id="ARBA00022448"/>
    </source>
</evidence>
<keyword evidence="13" id="KW-1185">Reference proteome</keyword>